<reference evidence="2" key="2">
    <citation type="journal article" date="2020" name="Environ. Microbiol.">
        <title>The novel and transferable erm(51) gene confers Macrolides, Lincosamides, and Streptogramins B (MLSB) resistance to clonal Rhodococcus equi in the environment.</title>
        <authorList>
            <person name="Huber L."/>
            <person name="Giguere S."/>
            <person name="Slovis N.M."/>
            <person name="Alvarez-Narvaez S."/>
            <person name="Hart K.A."/>
            <person name="Greiter M."/>
            <person name="Morris E.R.A."/>
            <person name="Cohen N.D."/>
        </authorList>
    </citation>
    <scope>NUCLEOTIDE SEQUENCE</scope>
    <source>
        <strain evidence="2">Lh_116_1</strain>
        <strain evidence="3">Lh_16_1</strain>
    </source>
</reference>
<dbReference type="EMBL" id="WUXR01000025">
    <property type="protein sequence ID" value="MBM4568858.1"/>
    <property type="molecule type" value="Genomic_DNA"/>
</dbReference>
<accession>A0A9Q4ZZR7</accession>
<evidence type="ECO:0000313" key="4">
    <source>
        <dbReference type="Proteomes" id="UP000808906"/>
    </source>
</evidence>
<gene>
    <name evidence="1" type="ORF">GS441_26650</name>
    <name evidence="2" type="ORF">GS882_28130</name>
    <name evidence="3" type="ORF">GS947_22240</name>
</gene>
<name>A0A9Q4ZZR7_RHOHA</name>
<sequence length="67" mass="7186">MAEALAEKFSHGDTADAIAERLSCCEVDALAEFLRATGHHRAADCWIECHAPGDDEGDSHYLGDPDA</sequence>
<dbReference type="EMBL" id="WVDC01000017">
    <property type="protein sequence ID" value="NKW44207.1"/>
    <property type="molecule type" value="Genomic_DNA"/>
</dbReference>
<evidence type="ECO:0000313" key="2">
    <source>
        <dbReference type="EMBL" id="NKT81894.1"/>
    </source>
</evidence>
<dbReference type="AlphaFoldDB" id="A0A9Q4ZZR7"/>
<dbReference type="Proteomes" id="UP000808906">
    <property type="component" value="Unassembled WGS sequence"/>
</dbReference>
<comment type="caution">
    <text evidence="1">The sequence shown here is derived from an EMBL/GenBank/DDBJ whole genome shotgun (WGS) entry which is preliminary data.</text>
</comment>
<evidence type="ECO:0000313" key="3">
    <source>
        <dbReference type="EMBL" id="NKW44207.1"/>
    </source>
</evidence>
<dbReference type="Proteomes" id="UP000603463">
    <property type="component" value="Unassembled WGS sequence"/>
</dbReference>
<dbReference type="EMBL" id="WVBC01000044">
    <property type="protein sequence ID" value="NKT81894.1"/>
    <property type="molecule type" value="Genomic_DNA"/>
</dbReference>
<evidence type="ECO:0000313" key="1">
    <source>
        <dbReference type="EMBL" id="MBM4568858.1"/>
    </source>
</evidence>
<dbReference type="Proteomes" id="UP000608063">
    <property type="component" value="Unassembled WGS sequence"/>
</dbReference>
<proteinExistence type="predicted"/>
<reference evidence="1" key="1">
    <citation type="submission" date="2019-11" db="EMBL/GenBank/DDBJ databases">
        <title>Spread of Macrolides and rifampicin resistant Rhodococcus equi in clinical isolates in the USA.</title>
        <authorList>
            <person name="Alvarez-Narvaez S."/>
            <person name="Huber L."/>
            <person name="Cohen N.D."/>
            <person name="Slovis N."/>
            <person name="Greiter M."/>
            <person name="Giguere S."/>
            <person name="Hart K."/>
        </authorList>
    </citation>
    <scope>NUCLEOTIDE SEQUENCE</scope>
    <source>
        <strain evidence="1">Lh_17</strain>
    </source>
</reference>
<organism evidence="1 4">
    <name type="scientific">Rhodococcus hoagii</name>
    <name type="common">Corynebacterium equii</name>
    <dbReference type="NCBI Taxonomy" id="43767"/>
    <lineage>
        <taxon>Bacteria</taxon>
        <taxon>Bacillati</taxon>
        <taxon>Actinomycetota</taxon>
        <taxon>Actinomycetes</taxon>
        <taxon>Mycobacteriales</taxon>
        <taxon>Nocardiaceae</taxon>
        <taxon>Prescottella</taxon>
    </lineage>
</organism>
<protein>
    <submittedName>
        <fullName evidence="1">Uncharacterized protein</fullName>
    </submittedName>
</protein>